<dbReference type="InterPro" id="IPR039429">
    <property type="entry name" value="SHMT-like_dom"/>
</dbReference>
<evidence type="ECO:0000259" key="3">
    <source>
        <dbReference type="Pfam" id="PF00464"/>
    </source>
</evidence>
<dbReference type="Gene3D" id="3.40.640.10">
    <property type="entry name" value="Type I PLP-dependent aspartate aminotransferase-like (Major domain)"/>
    <property type="match status" value="1"/>
</dbReference>
<keyword evidence="2" id="KW-0663">Pyridoxal phosphate</keyword>
<proteinExistence type="predicted"/>
<dbReference type="InterPro" id="IPR049943">
    <property type="entry name" value="Ser_HO-MeTrfase-like"/>
</dbReference>
<name>A0ABX4MEF0_9HYPH</name>
<dbReference type="Proteomes" id="UP000228684">
    <property type="component" value="Unassembled WGS sequence"/>
</dbReference>
<sequence length="450" mass="50322">MRATSRLKIPFIIQIKFIPPVISKPQTITQKTTMRTISLSKDHPNLDVRLETLLANEQIKHSTNLNLSLTEVPSSQAILKAQAILTSLQLLPDYNNLYTSFEEITINTAKVIFDCQYANVRSISSNQMYNTVLSALLSQNDTILGLDTKFGGSFDHDSTITISNKTFKTISYGICPESGWENIAELLSKTMTYRPKLIVASPVSCSSTIDWFFFRRIADLVGALLLADISHIAAQVATKLLPSPLFHCDLITMATNTSLRGPSGGLILTNKQPISERISAYQNLNDLPKSSISDLTTKAQSLAEVQQPSFRAWMETLTANTHALTSGLSKRNINIPSNWPFYHQIPLNLTNLKITPSHAKHWLNRCYILITDPDPLFSLAWHHSSSRLSPLQSSIRSIPLHELRTISDMIGEALLSMKDNKPLPYPIETNIRMKILSLADSYPVYIPYIL</sequence>
<comment type="caution">
    <text evidence="4">The sequence shown here is derived from an EMBL/GenBank/DDBJ whole genome shotgun (WGS) entry which is preliminary data.</text>
</comment>
<dbReference type="EMBL" id="NXGM01000208">
    <property type="protein sequence ID" value="PIM94791.1"/>
    <property type="molecule type" value="Genomic_DNA"/>
</dbReference>
<keyword evidence="4" id="KW-0808">Transferase</keyword>
<dbReference type="InterPro" id="IPR015424">
    <property type="entry name" value="PyrdxlP-dep_Trfase"/>
</dbReference>
<keyword evidence="5" id="KW-1185">Reference proteome</keyword>
<dbReference type="GO" id="GO:0004372">
    <property type="term" value="F:glycine hydroxymethyltransferase activity"/>
    <property type="evidence" value="ECO:0007669"/>
    <property type="project" value="UniProtKB-EC"/>
</dbReference>
<evidence type="ECO:0000313" key="4">
    <source>
        <dbReference type="EMBL" id="PIM94791.1"/>
    </source>
</evidence>
<dbReference type="InterPro" id="IPR015422">
    <property type="entry name" value="PyrdxlP-dep_Trfase_small"/>
</dbReference>
<dbReference type="PANTHER" id="PTHR11680:SF35">
    <property type="entry name" value="SERINE HYDROXYMETHYLTRANSFERASE 1"/>
    <property type="match status" value="1"/>
</dbReference>
<evidence type="ECO:0000313" key="5">
    <source>
        <dbReference type="Proteomes" id="UP000228684"/>
    </source>
</evidence>
<feature type="domain" description="Serine hydroxymethyltransferase-like" evidence="3">
    <location>
        <begin position="100"/>
        <end position="369"/>
    </location>
</feature>
<gene>
    <name evidence="4" type="primary">glyA</name>
    <name evidence="4" type="ORF">magneo_329</name>
</gene>
<organism evidence="4 5">
    <name type="scientific">Candidatus Hodgkinia cicadicola</name>
    <dbReference type="NCBI Taxonomy" id="573658"/>
    <lineage>
        <taxon>Bacteria</taxon>
        <taxon>Pseudomonadati</taxon>
        <taxon>Pseudomonadota</taxon>
        <taxon>Alphaproteobacteria</taxon>
        <taxon>Hyphomicrobiales</taxon>
        <taxon>Candidatus Hodgkinia</taxon>
    </lineage>
</organism>
<evidence type="ECO:0000256" key="2">
    <source>
        <dbReference type="ARBA" id="ARBA00022898"/>
    </source>
</evidence>
<dbReference type="EC" id="2.1.2.1" evidence="4"/>
<dbReference type="Pfam" id="PF00464">
    <property type="entry name" value="SHMT"/>
    <property type="match status" value="1"/>
</dbReference>
<protein>
    <submittedName>
        <fullName evidence="4">Serine hydroxymethyltransferase</fullName>
        <ecNumber evidence="4">2.1.2.1</ecNumber>
    </submittedName>
</protein>
<reference evidence="4" key="1">
    <citation type="submission" date="2017-09" db="EMBL/GenBank/DDBJ databases">
        <authorList>
            <person name="Campbell M.A."/>
            <person name="Lukasik P."/>
            <person name="Simon C."/>
            <person name="McCutcheon J.P."/>
        </authorList>
    </citation>
    <scope>NUCLEOTIDE SEQUENCE [LARGE SCALE GENOMIC DNA]</scope>
    <source>
        <strain evidence="4">MAGNEO</strain>
    </source>
</reference>
<dbReference type="SUPFAM" id="SSF53383">
    <property type="entry name" value="PLP-dependent transferases"/>
    <property type="match status" value="1"/>
</dbReference>
<comment type="cofactor">
    <cofactor evidence="1">
        <name>pyridoxal 5'-phosphate</name>
        <dbReference type="ChEBI" id="CHEBI:597326"/>
    </cofactor>
</comment>
<dbReference type="PANTHER" id="PTHR11680">
    <property type="entry name" value="SERINE HYDROXYMETHYLTRANSFERASE"/>
    <property type="match status" value="1"/>
</dbReference>
<evidence type="ECO:0000256" key="1">
    <source>
        <dbReference type="ARBA" id="ARBA00001933"/>
    </source>
</evidence>
<accession>A0ABX4MEF0</accession>
<dbReference type="Gene3D" id="3.90.1150.10">
    <property type="entry name" value="Aspartate Aminotransferase, domain 1"/>
    <property type="match status" value="1"/>
</dbReference>
<dbReference type="InterPro" id="IPR015421">
    <property type="entry name" value="PyrdxlP-dep_Trfase_major"/>
</dbReference>